<dbReference type="GO" id="GO:0006355">
    <property type="term" value="P:regulation of DNA-templated transcription"/>
    <property type="evidence" value="ECO:0007669"/>
    <property type="project" value="InterPro"/>
</dbReference>
<evidence type="ECO:0000313" key="8">
    <source>
        <dbReference type="EMBL" id="PVW16241.1"/>
    </source>
</evidence>
<dbReference type="InterPro" id="IPR051476">
    <property type="entry name" value="Bac_ResReg_Asp_Phosphatase"/>
</dbReference>
<dbReference type="GO" id="GO:0003677">
    <property type="term" value="F:DNA binding"/>
    <property type="evidence" value="ECO:0007669"/>
    <property type="project" value="InterPro"/>
</dbReference>
<name>A0A2U0I552_9FLAO</name>
<comment type="subcellular location">
    <subcellularLocation>
        <location evidence="1">Cytoplasm</location>
    </subcellularLocation>
</comment>
<dbReference type="PANTHER" id="PTHR46630">
    <property type="entry name" value="TETRATRICOPEPTIDE REPEAT PROTEIN 29"/>
    <property type="match status" value="1"/>
</dbReference>
<proteinExistence type="inferred from homology"/>
<reference evidence="8 9" key="1">
    <citation type="submission" date="2018-04" db="EMBL/GenBank/DDBJ databases">
        <title>Marixanthomonas spongiae HN-E44 sp. nov., isolated from a marine sponge.</title>
        <authorList>
            <person name="Luo L."/>
            <person name="Zhuang L."/>
        </authorList>
    </citation>
    <scope>NUCLEOTIDE SEQUENCE [LARGE SCALE GENOMIC DNA]</scope>
    <source>
        <strain evidence="8 9">HN-E44</strain>
    </source>
</reference>
<dbReference type="Proteomes" id="UP000245962">
    <property type="component" value="Unassembled WGS sequence"/>
</dbReference>
<gene>
    <name evidence="8" type="ORF">DDV96_02940</name>
</gene>
<dbReference type="SUPFAM" id="SSF46894">
    <property type="entry name" value="C-terminal effector domain of the bipartite response regulators"/>
    <property type="match status" value="1"/>
</dbReference>
<dbReference type="AlphaFoldDB" id="A0A2U0I552"/>
<evidence type="ECO:0000256" key="3">
    <source>
        <dbReference type="ARBA" id="ARBA00022737"/>
    </source>
</evidence>
<keyword evidence="6" id="KW-0175">Coiled coil</keyword>
<evidence type="ECO:0000256" key="2">
    <source>
        <dbReference type="ARBA" id="ARBA00022490"/>
    </source>
</evidence>
<organism evidence="8 9">
    <name type="scientific">Marixanthomonas spongiae</name>
    <dbReference type="NCBI Taxonomy" id="2174845"/>
    <lineage>
        <taxon>Bacteria</taxon>
        <taxon>Pseudomonadati</taxon>
        <taxon>Bacteroidota</taxon>
        <taxon>Flavobacteriia</taxon>
        <taxon>Flavobacteriales</taxon>
        <taxon>Flavobacteriaceae</taxon>
        <taxon>Marixanthomonas</taxon>
    </lineage>
</organism>
<accession>A0A2U0I552</accession>
<dbReference type="InterPro" id="IPR019734">
    <property type="entry name" value="TPR_rpt"/>
</dbReference>
<dbReference type="PANTHER" id="PTHR46630:SF1">
    <property type="entry name" value="TETRATRICOPEPTIDE REPEAT PROTEIN 29"/>
    <property type="match status" value="1"/>
</dbReference>
<dbReference type="InterPro" id="IPR011990">
    <property type="entry name" value="TPR-like_helical_dom_sf"/>
</dbReference>
<keyword evidence="4" id="KW-0802">TPR repeat</keyword>
<dbReference type="OrthoDB" id="614964at2"/>
<evidence type="ECO:0000256" key="4">
    <source>
        <dbReference type="ARBA" id="ARBA00022803"/>
    </source>
</evidence>
<dbReference type="InterPro" id="IPR016032">
    <property type="entry name" value="Sig_transdc_resp-reg_C-effctor"/>
</dbReference>
<protein>
    <submittedName>
        <fullName evidence="8">Uncharacterized protein</fullName>
    </submittedName>
</protein>
<dbReference type="SUPFAM" id="SSF48452">
    <property type="entry name" value="TPR-like"/>
    <property type="match status" value="2"/>
</dbReference>
<dbReference type="SMART" id="SM00028">
    <property type="entry name" value="TPR"/>
    <property type="match status" value="6"/>
</dbReference>
<dbReference type="InterPro" id="IPR036388">
    <property type="entry name" value="WH-like_DNA-bd_sf"/>
</dbReference>
<dbReference type="Gene3D" id="1.25.40.10">
    <property type="entry name" value="Tetratricopeptide repeat domain"/>
    <property type="match status" value="2"/>
</dbReference>
<evidence type="ECO:0000256" key="5">
    <source>
        <dbReference type="ARBA" id="ARBA00038253"/>
    </source>
</evidence>
<comment type="caution">
    <text evidence="8">The sequence shown here is derived from an EMBL/GenBank/DDBJ whole genome shotgun (WGS) entry which is preliminary data.</text>
</comment>
<feature type="coiled-coil region" evidence="6">
    <location>
        <begin position="391"/>
        <end position="422"/>
    </location>
</feature>
<keyword evidence="2" id="KW-0963">Cytoplasm</keyword>
<keyword evidence="9" id="KW-1185">Reference proteome</keyword>
<keyword evidence="7" id="KW-0472">Membrane</keyword>
<dbReference type="Gene3D" id="1.10.10.10">
    <property type="entry name" value="Winged helix-like DNA-binding domain superfamily/Winged helix DNA-binding domain"/>
    <property type="match status" value="1"/>
</dbReference>
<keyword evidence="7" id="KW-0812">Transmembrane</keyword>
<evidence type="ECO:0000256" key="7">
    <source>
        <dbReference type="SAM" id="Phobius"/>
    </source>
</evidence>
<keyword evidence="3" id="KW-0677">Repeat</keyword>
<evidence type="ECO:0000256" key="6">
    <source>
        <dbReference type="SAM" id="Coils"/>
    </source>
</evidence>
<keyword evidence="7" id="KW-1133">Transmembrane helix</keyword>
<dbReference type="EMBL" id="QEHR01000002">
    <property type="protein sequence ID" value="PVW16241.1"/>
    <property type="molecule type" value="Genomic_DNA"/>
</dbReference>
<feature type="transmembrane region" description="Helical" evidence="7">
    <location>
        <begin position="336"/>
        <end position="355"/>
    </location>
</feature>
<dbReference type="GO" id="GO:0005737">
    <property type="term" value="C:cytoplasm"/>
    <property type="evidence" value="ECO:0007669"/>
    <property type="project" value="UniProtKB-SubCell"/>
</dbReference>
<evidence type="ECO:0000256" key="1">
    <source>
        <dbReference type="ARBA" id="ARBA00004496"/>
    </source>
</evidence>
<dbReference type="Pfam" id="PF13424">
    <property type="entry name" value="TPR_12"/>
    <property type="match status" value="1"/>
</dbReference>
<evidence type="ECO:0000313" key="9">
    <source>
        <dbReference type="Proteomes" id="UP000245962"/>
    </source>
</evidence>
<comment type="similarity">
    <text evidence="5">Belongs to the Rap family.</text>
</comment>
<sequence>MRGFKPFLFSVITVLSMHLTYAQEANIAYCDSIIAEGVELMFKKKHTQSLELLVKAQAMAKDNNWSKQHFLAVNNIGANYYSMLDYGEALDNYLTAYTIAIKELDAKYEMIVLNNIAILYSKEKAFKKAEEYFKKAYTIALRHDDAVKTGFYAVNLGLVANKTNELEKAKAYFDEAIPLLKDMPEIRNQAYVGRAENLMLKGAYEAGKEILKGLLPTLDAQVDEELKTDALLLMATIALNQNMPNLAIARINEVLNYATSVEDRLESFQLLAKVYTETGQLAQALIAKDSVLQATSNWNKIKNGRLFETNRVKFEVQNYRNKLQENEKQLEAERNLFYIVLIAAVIIICLFAWALRNSYIKGKQRKVLHIRSKELMTLELEKQKSDKLLLEKKLKEEATRALLEEERLKNEIESRNRKLSAKALHLLERNELLTSVVKDLEASQGVQTQTSLRDYIGKLKNLIKSNKEWEHFSKHFEEVNQGFLNKIKDRHPNLKAQDIRFISYVYMNLTNKEIASILNITSEACRKRKERIAKKMNLKETANLYSYLSSI</sequence>